<dbReference type="SMART" id="SM00662">
    <property type="entry name" value="RPOLD"/>
    <property type="match status" value="1"/>
</dbReference>
<evidence type="ECO:0000256" key="2">
    <source>
        <dbReference type="ARBA" id="ARBA00022083"/>
    </source>
</evidence>
<gene>
    <name evidence="7" type="ORF">CTOB1V02_LOCUS5329</name>
</gene>
<dbReference type="InterPro" id="IPR011262">
    <property type="entry name" value="DNA-dir_RNA_pol_insert"/>
</dbReference>
<dbReference type="PANTHER" id="PTHR11800">
    <property type="entry name" value="DNA-DIRECTED RNA POLYMERASE"/>
    <property type="match status" value="1"/>
</dbReference>
<evidence type="ECO:0000256" key="1">
    <source>
        <dbReference type="ARBA" id="ARBA00004123"/>
    </source>
</evidence>
<name>A0A7R8W9F1_9CRUS</name>
<dbReference type="Gene3D" id="3.30.1360.10">
    <property type="entry name" value="RNA polymerase, RBP11-like subunit"/>
    <property type="match status" value="1"/>
</dbReference>
<dbReference type="Pfam" id="PF01193">
    <property type="entry name" value="RNA_pol_L"/>
    <property type="match status" value="1"/>
</dbReference>
<comment type="subcellular location">
    <subcellularLocation>
        <location evidence="1">Nucleus</location>
    </subcellularLocation>
</comment>
<dbReference type="InterPro" id="IPR011263">
    <property type="entry name" value="DNA-dir_RNA_pol_RpoA/D/Rpb3"/>
</dbReference>
<keyword evidence="3" id="KW-0240">DNA-directed RNA polymerase</keyword>
<evidence type="ECO:0000256" key="4">
    <source>
        <dbReference type="ARBA" id="ARBA00023163"/>
    </source>
</evidence>
<dbReference type="GO" id="GO:0006351">
    <property type="term" value="P:DNA-templated transcription"/>
    <property type="evidence" value="ECO:0007669"/>
    <property type="project" value="InterPro"/>
</dbReference>
<comment type="similarity">
    <text evidence="6">Belongs to the archaeal Rpo3/eukaryotic RPB3 RNA polymerase subunit family.</text>
</comment>
<proteinExistence type="inferred from homology"/>
<dbReference type="InterPro" id="IPR036643">
    <property type="entry name" value="RNApol_insert_sf"/>
</dbReference>
<dbReference type="FunFam" id="2.170.120.12:FF:000003">
    <property type="entry name" value="Dna-directed rna polymerases i and iii subunit"/>
    <property type="match status" value="1"/>
</dbReference>
<dbReference type="HAMAP" id="MF_00320">
    <property type="entry name" value="RNApol_arch_Rpo3"/>
    <property type="match status" value="1"/>
</dbReference>
<evidence type="ECO:0000256" key="5">
    <source>
        <dbReference type="ARBA" id="ARBA00023242"/>
    </source>
</evidence>
<dbReference type="InterPro" id="IPR022842">
    <property type="entry name" value="RNAP_Rpo3/Rpb3/RPAC1"/>
</dbReference>
<dbReference type="GO" id="GO:0003899">
    <property type="term" value="F:DNA-directed RNA polymerase activity"/>
    <property type="evidence" value="ECO:0007669"/>
    <property type="project" value="InterPro"/>
</dbReference>
<dbReference type="SUPFAM" id="SSF55257">
    <property type="entry name" value="RBP11-like subunits of RNA polymerase"/>
    <property type="match status" value="1"/>
</dbReference>
<evidence type="ECO:0000313" key="7">
    <source>
        <dbReference type="EMBL" id="CAD7227422.1"/>
    </source>
</evidence>
<keyword evidence="5" id="KW-0539">Nucleus</keyword>
<dbReference type="InterPro" id="IPR050518">
    <property type="entry name" value="Rpo3/RPB3_RNA_Pol_subunit"/>
</dbReference>
<dbReference type="InterPro" id="IPR033901">
    <property type="entry name" value="RNAPI/III_AC40"/>
</dbReference>
<keyword evidence="4" id="KW-0804">Transcription</keyword>
<dbReference type="SUPFAM" id="SSF56553">
    <property type="entry name" value="Insert subdomain of RNA polymerase alpha subunit"/>
    <property type="match status" value="1"/>
</dbReference>
<sequence length="341" mass="38461">MEDFKDRLRLGEFEASTPDSLNVPGTFVGVGVDDSWNLKKFKKKFRITVVQLEGREMEFDMIGIDCSLVNTLRRVLLSNVPSMAIEKVYMYNNTSVIQDEVLSHRLGLIPLKADARLFEFPSKTDELSGTDSLMFELKIKCTRSPSASRSGEGVDPDALYVNHSVYSKHLSWIPVDEQQRTLYTAKQVGPIDPDILIAKMRPGHEIDCKLVAVKGIGSDHAKFSPVCTAYYRLLPEVRLTAPVQGEDAELLKTCFSPGVIEIDEDGRAKVVDARYDSCSRNVFRHEHLKDKILMTKKKDHFIFSVESVGALRPDELVVEGLNFLIAKCDYFLLEEVGHLMQ</sequence>
<dbReference type="CDD" id="cd07032">
    <property type="entry name" value="RNAP_I_II_AC40"/>
    <property type="match status" value="1"/>
</dbReference>
<dbReference type="EMBL" id="OB661134">
    <property type="protein sequence ID" value="CAD7227422.1"/>
    <property type="molecule type" value="Genomic_DNA"/>
</dbReference>
<organism evidence="7">
    <name type="scientific">Cyprideis torosa</name>
    <dbReference type="NCBI Taxonomy" id="163714"/>
    <lineage>
        <taxon>Eukaryota</taxon>
        <taxon>Metazoa</taxon>
        <taxon>Ecdysozoa</taxon>
        <taxon>Arthropoda</taxon>
        <taxon>Crustacea</taxon>
        <taxon>Oligostraca</taxon>
        <taxon>Ostracoda</taxon>
        <taxon>Podocopa</taxon>
        <taxon>Podocopida</taxon>
        <taxon>Cytherocopina</taxon>
        <taxon>Cytheroidea</taxon>
        <taxon>Cytherideidae</taxon>
        <taxon>Cyprideis</taxon>
    </lineage>
</organism>
<accession>A0A7R8W9F1</accession>
<dbReference type="GO" id="GO:0005666">
    <property type="term" value="C:RNA polymerase III complex"/>
    <property type="evidence" value="ECO:0007669"/>
    <property type="project" value="TreeGrafter"/>
</dbReference>
<evidence type="ECO:0000256" key="6">
    <source>
        <dbReference type="ARBA" id="ARBA00025804"/>
    </source>
</evidence>
<evidence type="ECO:0000256" key="3">
    <source>
        <dbReference type="ARBA" id="ARBA00022478"/>
    </source>
</evidence>
<dbReference type="InterPro" id="IPR036603">
    <property type="entry name" value="RBP11-like"/>
</dbReference>
<dbReference type="Gene3D" id="2.170.120.12">
    <property type="entry name" value="DNA-directed RNA polymerase, insert domain"/>
    <property type="match status" value="1"/>
</dbReference>
<dbReference type="Pfam" id="PF01000">
    <property type="entry name" value="RNA_pol_A_bac"/>
    <property type="match status" value="1"/>
</dbReference>
<protein>
    <recommendedName>
        <fullName evidence="2">DNA-directed RNA polymerases I and III subunit RPAC1</fullName>
    </recommendedName>
</protein>
<dbReference type="GO" id="GO:0005736">
    <property type="term" value="C:RNA polymerase I complex"/>
    <property type="evidence" value="ECO:0007669"/>
    <property type="project" value="TreeGrafter"/>
</dbReference>
<dbReference type="PROSITE" id="PS00446">
    <property type="entry name" value="RNA_POL_D_30KD"/>
    <property type="match status" value="1"/>
</dbReference>
<dbReference type="GO" id="GO:0003677">
    <property type="term" value="F:DNA binding"/>
    <property type="evidence" value="ECO:0007669"/>
    <property type="project" value="InterPro"/>
</dbReference>
<dbReference type="AlphaFoldDB" id="A0A7R8W9F1"/>
<dbReference type="PANTHER" id="PTHR11800:SF13">
    <property type="entry name" value="DNA-DIRECTED RNA POLYMERASES I AND III SUBUNIT RPAC1"/>
    <property type="match status" value="1"/>
</dbReference>
<dbReference type="NCBIfam" id="NF001988">
    <property type="entry name" value="PRK00783.1"/>
    <property type="match status" value="1"/>
</dbReference>
<dbReference type="InterPro" id="IPR001514">
    <property type="entry name" value="DNA-dir_RNA_pol_30-40kDasu_CS"/>
</dbReference>
<dbReference type="OrthoDB" id="270173at2759"/>
<dbReference type="GO" id="GO:0046983">
    <property type="term" value="F:protein dimerization activity"/>
    <property type="evidence" value="ECO:0007669"/>
    <property type="project" value="InterPro"/>
</dbReference>
<reference evidence="7" key="1">
    <citation type="submission" date="2020-11" db="EMBL/GenBank/DDBJ databases">
        <authorList>
            <person name="Tran Van P."/>
        </authorList>
    </citation>
    <scope>NUCLEOTIDE SEQUENCE</scope>
</reference>